<dbReference type="EMBL" id="BAABHS010000026">
    <property type="protein sequence ID" value="GAA4983436.1"/>
    <property type="molecule type" value="Genomic_DNA"/>
</dbReference>
<comment type="caution">
    <text evidence="13">The sequence shown here is derived from an EMBL/GenBank/DDBJ whole genome shotgun (WGS) entry which is preliminary data.</text>
</comment>
<feature type="binding site" evidence="11">
    <location>
        <position position="66"/>
    </location>
    <ligand>
        <name>[4Fe-4S] cluster</name>
        <dbReference type="ChEBI" id="CHEBI:49883"/>
    </ligand>
</feature>
<name>A0ABP9I0S3_9ACTN</name>
<feature type="binding site" evidence="11">
    <location>
        <position position="57"/>
    </location>
    <ligand>
        <name>[4Fe-4S] cluster</name>
        <dbReference type="ChEBI" id="CHEBI:49883"/>
    </ligand>
</feature>
<evidence type="ECO:0000256" key="1">
    <source>
        <dbReference type="ARBA" id="ARBA00004496"/>
    </source>
</evidence>
<dbReference type="InterPro" id="IPR034768">
    <property type="entry name" value="4FE4S_WBL"/>
</dbReference>
<dbReference type="PANTHER" id="PTHR38839">
    <property type="entry name" value="TRANSCRIPTIONAL REGULATOR WHID-RELATED"/>
    <property type="match status" value="1"/>
</dbReference>
<evidence type="ECO:0000313" key="14">
    <source>
        <dbReference type="Proteomes" id="UP001500466"/>
    </source>
</evidence>
<keyword evidence="6 11" id="KW-0411">Iron-sulfur</keyword>
<dbReference type="Proteomes" id="UP001500466">
    <property type="component" value="Unassembled WGS sequence"/>
</dbReference>
<evidence type="ECO:0000256" key="9">
    <source>
        <dbReference type="ARBA" id="ARBA00023157"/>
    </source>
</evidence>
<keyword evidence="5 11" id="KW-0408">Iron</keyword>
<evidence type="ECO:0000256" key="11">
    <source>
        <dbReference type="HAMAP-Rule" id="MF_01479"/>
    </source>
</evidence>
<proteinExistence type="inferred from homology"/>
<dbReference type="Pfam" id="PF02467">
    <property type="entry name" value="Whib"/>
    <property type="match status" value="1"/>
</dbReference>
<evidence type="ECO:0000256" key="6">
    <source>
        <dbReference type="ARBA" id="ARBA00023014"/>
    </source>
</evidence>
<protein>
    <recommendedName>
        <fullName evidence="11">Transcriptional regulator WhiB</fullName>
    </recommendedName>
</protein>
<sequence>MNVNKTAIGPRERWQNAAACRDTSGGSAYAEWFSEPDDVRESDAAREMRERAAKSLCRSCPVRRDCLVAALEEHDEHTIRGGLTVEERRALRRKVNRTAAEVAKAA</sequence>
<keyword evidence="7 11" id="KW-0805">Transcription regulation</keyword>
<keyword evidence="14" id="KW-1185">Reference proteome</keyword>
<evidence type="ECO:0000256" key="10">
    <source>
        <dbReference type="ARBA" id="ARBA00023163"/>
    </source>
</evidence>
<reference evidence="14" key="1">
    <citation type="journal article" date="2019" name="Int. J. Syst. Evol. Microbiol.">
        <title>The Global Catalogue of Microorganisms (GCM) 10K type strain sequencing project: providing services to taxonomists for standard genome sequencing and annotation.</title>
        <authorList>
            <consortium name="The Broad Institute Genomics Platform"/>
            <consortium name="The Broad Institute Genome Sequencing Center for Infectious Disease"/>
            <person name="Wu L."/>
            <person name="Ma J."/>
        </authorList>
    </citation>
    <scope>NUCLEOTIDE SEQUENCE [LARGE SCALE GENOMIC DNA]</scope>
    <source>
        <strain evidence="14">JCM 17986</strain>
    </source>
</reference>
<accession>A0ABP9I0S3</accession>
<feature type="binding site" evidence="11">
    <location>
        <position position="60"/>
    </location>
    <ligand>
        <name>[4Fe-4S] cluster</name>
        <dbReference type="ChEBI" id="CHEBI:49883"/>
    </ligand>
</feature>
<keyword evidence="3 11" id="KW-0004">4Fe-4S</keyword>
<evidence type="ECO:0000313" key="13">
    <source>
        <dbReference type="EMBL" id="GAA4983436.1"/>
    </source>
</evidence>
<evidence type="ECO:0000256" key="7">
    <source>
        <dbReference type="ARBA" id="ARBA00023015"/>
    </source>
</evidence>
<comment type="PTM">
    <text evidence="11">The Fe-S cluster can be nitrosylated by nitric oxide (NO).</text>
</comment>
<dbReference type="PROSITE" id="PS51674">
    <property type="entry name" value="4FE4S_WBL"/>
    <property type="match status" value="1"/>
</dbReference>
<evidence type="ECO:0000256" key="5">
    <source>
        <dbReference type="ARBA" id="ARBA00023004"/>
    </source>
</evidence>
<comment type="function">
    <text evidence="11">Acts as a transcriptional regulator. Probably redox-responsive. The apo- but not holo-form probably binds DNA.</text>
</comment>
<keyword evidence="9 11" id="KW-1015">Disulfide bond</keyword>
<evidence type="ECO:0000256" key="4">
    <source>
        <dbReference type="ARBA" id="ARBA00022723"/>
    </source>
</evidence>
<evidence type="ECO:0000256" key="3">
    <source>
        <dbReference type="ARBA" id="ARBA00022485"/>
    </source>
</evidence>
<comment type="similarity">
    <text evidence="2 11">Belongs to the WhiB family.</text>
</comment>
<comment type="PTM">
    <text evidence="11">Upon Fe-S cluster removal intramolecular disulfide bonds are formed.</text>
</comment>
<comment type="subcellular location">
    <subcellularLocation>
        <location evidence="1 11">Cytoplasm</location>
    </subcellularLocation>
</comment>
<keyword evidence="11" id="KW-0963">Cytoplasm</keyword>
<feature type="domain" description="4Fe-4S Wbl-type" evidence="12">
    <location>
        <begin position="19"/>
        <end position="90"/>
    </location>
</feature>
<organism evidence="13 14">
    <name type="scientific">Yinghuangia aomiensis</name>
    <dbReference type="NCBI Taxonomy" id="676205"/>
    <lineage>
        <taxon>Bacteria</taxon>
        <taxon>Bacillati</taxon>
        <taxon>Actinomycetota</taxon>
        <taxon>Actinomycetes</taxon>
        <taxon>Kitasatosporales</taxon>
        <taxon>Streptomycetaceae</taxon>
        <taxon>Yinghuangia</taxon>
    </lineage>
</organism>
<dbReference type="HAMAP" id="MF_01479">
    <property type="entry name" value="WhiB"/>
    <property type="match status" value="1"/>
</dbReference>
<evidence type="ECO:0000259" key="12">
    <source>
        <dbReference type="PROSITE" id="PS51674"/>
    </source>
</evidence>
<dbReference type="InterPro" id="IPR003482">
    <property type="entry name" value="Whib"/>
</dbReference>
<feature type="binding site" evidence="11">
    <location>
        <position position="20"/>
    </location>
    <ligand>
        <name>[4Fe-4S] cluster</name>
        <dbReference type="ChEBI" id="CHEBI:49883"/>
    </ligand>
</feature>
<keyword evidence="10 11" id="KW-0804">Transcription</keyword>
<evidence type="ECO:0000256" key="2">
    <source>
        <dbReference type="ARBA" id="ARBA00006597"/>
    </source>
</evidence>
<keyword evidence="4 11" id="KW-0479">Metal-binding</keyword>
<evidence type="ECO:0000256" key="8">
    <source>
        <dbReference type="ARBA" id="ARBA00023125"/>
    </source>
</evidence>
<keyword evidence="8 11" id="KW-0238">DNA-binding</keyword>
<dbReference type="RefSeq" id="WP_425585163.1">
    <property type="nucleotide sequence ID" value="NZ_BAABHS010000026.1"/>
</dbReference>
<comment type="cofactor">
    <cofactor evidence="11">
        <name>[4Fe-4S] cluster</name>
        <dbReference type="ChEBI" id="CHEBI:49883"/>
    </cofactor>
    <text evidence="11">Binds 1 [4Fe-4S] cluster per subunit. Following nitrosylation of the [4Fe-4S] cluster binds 1 [4Fe-8(NO)] cluster per subunit.</text>
</comment>
<gene>
    <name evidence="11" type="primary">whiB</name>
    <name evidence="13" type="ORF">GCM10023205_61610</name>
</gene>